<evidence type="ECO:0000313" key="3">
    <source>
        <dbReference type="Proteomes" id="UP001430149"/>
    </source>
</evidence>
<dbReference type="Proteomes" id="UP001430149">
    <property type="component" value="Unassembled WGS sequence"/>
</dbReference>
<name>A0ABS2JYU5_9GAMM</name>
<dbReference type="EMBL" id="JADIKE010000024">
    <property type="protein sequence ID" value="MBM7124158.1"/>
    <property type="molecule type" value="Genomic_DNA"/>
</dbReference>
<dbReference type="InterPro" id="IPR009492">
    <property type="entry name" value="TniQ"/>
</dbReference>
<organism evidence="2 3">
    <name type="scientific">Dyella flava</name>
    <dbReference type="NCBI Taxonomy" id="1920170"/>
    <lineage>
        <taxon>Bacteria</taxon>
        <taxon>Pseudomonadati</taxon>
        <taxon>Pseudomonadota</taxon>
        <taxon>Gammaproteobacteria</taxon>
        <taxon>Lysobacterales</taxon>
        <taxon>Rhodanobacteraceae</taxon>
        <taxon>Dyella</taxon>
    </lineage>
</organism>
<keyword evidence="3" id="KW-1185">Reference proteome</keyword>
<comment type="caution">
    <text evidence="2">The sequence shown here is derived from an EMBL/GenBank/DDBJ whole genome shotgun (WGS) entry which is preliminary data.</text>
</comment>
<dbReference type="Pfam" id="PF06527">
    <property type="entry name" value="TniQ"/>
    <property type="match status" value="1"/>
</dbReference>
<accession>A0ABS2JYU5</accession>
<protein>
    <submittedName>
        <fullName evidence="2">TniQ family protein</fullName>
    </submittedName>
</protein>
<evidence type="ECO:0000259" key="1">
    <source>
        <dbReference type="Pfam" id="PF06527"/>
    </source>
</evidence>
<proteinExistence type="predicted"/>
<sequence>MDDTSFVWTALPPLPIRGLNSELVESIDYYLMRMSWVTGWPVRQITSFLQEGVPRKPFQGSLRFYRLDARSEMWLFALERLTGVAHLRHGTFWVMKDIFKARAIERPGLQPRRWCPLCYQHWDPEESWEPLLWSISGVFRCPVHKCVLISECTACGSGQASGVAIDRRRWCQKCGAGLSGDGTFVETPRFYEWIDAQICGLVTLCATAGRDPLSGNVLTQLTSKLIKRKLNKNRRHRRDIDTIRMCLGSTHGEQTVSGLSIKTLVNLSALHGASVVDMVMRPGEIMSKPLFDIWSGFHWLCDPFERKDGHVKAARWLLKRLLAHSGLLYLPTMRILTKDIGVSPSRLEAFDPETYGSYMDAYENQQCPSVRYARGRAFSVACKRLKDINPDRWRRNRLWWLPREVGKEAHVSEDDAFCACSSAIIYSRLLARAVKHTERSVAAKEDIRWIESSPVGADT</sequence>
<feature type="domain" description="TniQ" evidence="1">
    <location>
        <begin position="88"/>
        <end position="148"/>
    </location>
</feature>
<evidence type="ECO:0000313" key="2">
    <source>
        <dbReference type="EMBL" id="MBM7124158.1"/>
    </source>
</evidence>
<gene>
    <name evidence="2" type="ORF">ISP19_02095</name>
</gene>
<reference evidence="2" key="1">
    <citation type="submission" date="2020-10" db="EMBL/GenBank/DDBJ databases">
        <title>Phylogeny of dyella-like bacteria.</title>
        <authorList>
            <person name="Fu J."/>
        </authorList>
    </citation>
    <scope>NUCLEOTIDE SEQUENCE</scope>
    <source>
        <strain evidence="2">DHOC52</strain>
    </source>
</reference>